<accession>A0A0V8E134</accession>
<dbReference type="AlphaFoldDB" id="A0A0V8E134"/>
<gene>
    <name evidence="1" type="ORF">LMG9449_0683</name>
</gene>
<proteinExistence type="predicted"/>
<organism evidence="1 2">
    <name type="scientific">Lactococcus lactis subsp. lactis</name>
    <name type="common">Streptococcus lactis</name>
    <dbReference type="NCBI Taxonomy" id="1360"/>
    <lineage>
        <taxon>Bacteria</taxon>
        <taxon>Bacillati</taxon>
        <taxon>Bacillota</taxon>
        <taxon>Bacilli</taxon>
        <taxon>Lactobacillales</taxon>
        <taxon>Streptococcaceae</taxon>
        <taxon>Lactococcus</taxon>
    </lineage>
</organism>
<dbReference type="PATRIC" id="fig|1360.109.peg.1982"/>
<evidence type="ECO:0000313" key="1">
    <source>
        <dbReference type="EMBL" id="KSU19452.1"/>
    </source>
</evidence>
<dbReference type="RefSeq" id="WP_152994297.1">
    <property type="nucleotide sequence ID" value="NZ_LKLS01000087.1"/>
</dbReference>
<protein>
    <submittedName>
        <fullName evidence="1">Uncharacterized protein</fullName>
    </submittedName>
</protein>
<sequence length="61" mass="6949">MGEQTYQVSDELYIVRVLNGFDMCGSVLDNISYVKSVFPILGDLKAINDNNWTNVKYLDTK</sequence>
<reference evidence="2" key="1">
    <citation type="submission" date="2015-10" db="EMBL/GenBank/DDBJ databases">
        <title>Draft Genome Sequences of 11 Lactococcus lactis subspecies cremoris strains.</title>
        <authorList>
            <person name="Wels M."/>
            <person name="Backus L."/>
            <person name="Boekhorst J."/>
            <person name="Dijkstra A."/>
            <person name="Beerthuizen M."/>
            <person name="Kelly W."/>
            <person name="Siezen R."/>
            <person name="Bachmann H."/>
            <person name="Van Hijum S."/>
        </authorList>
    </citation>
    <scope>NUCLEOTIDE SEQUENCE [LARGE SCALE GENOMIC DNA]</scope>
    <source>
        <strain evidence="2">LMG9449</strain>
    </source>
</reference>
<dbReference type="Proteomes" id="UP000053612">
    <property type="component" value="Unassembled WGS sequence"/>
</dbReference>
<evidence type="ECO:0000313" key="2">
    <source>
        <dbReference type="Proteomes" id="UP000053612"/>
    </source>
</evidence>
<name>A0A0V8E134_LACLL</name>
<dbReference type="EMBL" id="LKLS01000087">
    <property type="protein sequence ID" value="KSU19452.1"/>
    <property type="molecule type" value="Genomic_DNA"/>
</dbReference>
<comment type="caution">
    <text evidence="1">The sequence shown here is derived from an EMBL/GenBank/DDBJ whole genome shotgun (WGS) entry which is preliminary data.</text>
</comment>